<reference evidence="2 3" key="1">
    <citation type="submission" date="2015-08" db="EMBL/GenBank/DDBJ databases">
        <title>Ancestral chromatin configuration constrains chromatin evolution on differentiating sex chromosomes in Drosophila.</title>
        <authorList>
            <person name="Zhou Q."/>
            <person name="Bachtrog D."/>
        </authorList>
    </citation>
    <scope>NUCLEOTIDE SEQUENCE [LARGE SCALE GENOMIC DNA]</scope>
    <source>
        <tissue evidence="2">Whole larvae</tissue>
    </source>
</reference>
<sequence>MAAAATATAPVANNHSPKLFISRASIQLKHKPPTHQPPAPLIYEWRTQVIKEAEEAPVECIKQNGSNNAAAAAMPPTSPPKFTAPRIEGNEATKRKNLPQTLCNFFEAERHDSAWNRVTK</sequence>
<evidence type="ECO:0000313" key="3">
    <source>
        <dbReference type="Proteomes" id="UP000494163"/>
    </source>
</evidence>
<evidence type="ECO:0000313" key="2">
    <source>
        <dbReference type="EMBL" id="ALC39079.1"/>
    </source>
</evidence>
<keyword evidence="3" id="KW-1185">Reference proteome</keyword>
<name>A0A0M3QTL2_DROBS</name>
<gene>
    <name evidence="2" type="ORF">Dbus_chr2Lg1164</name>
</gene>
<proteinExistence type="predicted"/>
<dbReference type="EMBL" id="CP012523">
    <property type="protein sequence ID" value="ALC39079.1"/>
    <property type="molecule type" value="Genomic_DNA"/>
</dbReference>
<dbReference type="Proteomes" id="UP000494163">
    <property type="component" value="Chromosome 2L"/>
</dbReference>
<organism evidence="2 3">
    <name type="scientific">Drosophila busckii</name>
    <name type="common">Fruit fly</name>
    <dbReference type="NCBI Taxonomy" id="30019"/>
    <lineage>
        <taxon>Eukaryota</taxon>
        <taxon>Metazoa</taxon>
        <taxon>Ecdysozoa</taxon>
        <taxon>Arthropoda</taxon>
        <taxon>Hexapoda</taxon>
        <taxon>Insecta</taxon>
        <taxon>Pterygota</taxon>
        <taxon>Neoptera</taxon>
        <taxon>Endopterygota</taxon>
        <taxon>Diptera</taxon>
        <taxon>Brachycera</taxon>
        <taxon>Muscomorpha</taxon>
        <taxon>Ephydroidea</taxon>
        <taxon>Drosophilidae</taxon>
        <taxon>Drosophila</taxon>
    </lineage>
</organism>
<dbReference type="OrthoDB" id="7833794at2759"/>
<evidence type="ECO:0000256" key="1">
    <source>
        <dbReference type="SAM" id="MobiDB-lite"/>
    </source>
</evidence>
<feature type="region of interest" description="Disordered" evidence="1">
    <location>
        <begin position="68"/>
        <end position="96"/>
    </location>
</feature>
<accession>A0A0M3QTL2</accession>
<dbReference type="AlphaFoldDB" id="A0A0M3QTL2"/>
<protein>
    <submittedName>
        <fullName evidence="2">CG13117</fullName>
    </submittedName>
</protein>
<dbReference type="OMA" id="WRTQVTG"/>